<proteinExistence type="inferred from homology"/>
<feature type="binding site" evidence="10">
    <location>
        <position position="279"/>
    </location>
    <ligand>
        <name>ATP</name>
        <dbReference type="ChEBI" id="CHEBI:30616"/>
    </ligand>
</feature>
<accession>A0A4U2Y1Q7</accession>
<dbReference type="GO" id="GO:0006529">
    <property type="term" value="P:asparagine biosynthetic process"/>
    <property type="evidence" value="ECO:0007669"/>
    <property type="project" value="UniProtKB-KW"/>
</dbReference>
<dbReference type="InterPro" id="IPR014729">
    <property type="entry name" value="Rossmann-like_a/b/a_fold"/>
</dbReference>
<feature type="domain" description="Glutamine amidotransferase type-2" evidence="11">
    <location>
        <begin position="18"/>
        <end position="234"/>
    </location>
</feature>
<comment type="similarity">
    <text evidence="2">Belongs to the asparagine synthetase family.</text>
</comment>
<dbReference type="InterPro" id="IPR029055">
    <property type="entry name" value="Ntn_hydrolases_N"/>
</dbReference>
<dbReference type="GO" id="GO:0005829">
    <property type="term" value="C:cytosol"/>
    <property type="evidence" value="ECO:0007669"/>
    <property type="project" value="TreeGrafter"/>
</dbReference>
<sequence>MSWVMFAKIRRKQRRNMCGIFGIIGNNVKESINSDSFINLIEETLAHRGPDYQNYIIQNHLILYSSRLAVKDHRAIANQPYFSNSNNWILVFNGEVTNHEWLRQKLKFKDWNTLSDTETISVGLEEEGIDFLKKLNGMFAIAAFNVLENKIYLYRDYPGIKPLYFSLSMHGNLVFSSEFPSLLNVLKKCSADIYVKSEVLIEYLLYRNTILEPQTLIGNIKKLSPGELLEYDLKSNTIQTIYQQRKEYNNDSNPNSTLEEIFAKSINNNIEKGTKMGMLLSGGVDSSAVMAKCINEGATIEAFTLQYESFGEYSFSELPFSKYVCNHFSIPLHEITLTEKEFLEILPTAISKQDGMSMDPTIVAYHRLGKEMHSKGIITSLSGTGSDEVFGSYEWLHASSVEEFDEWMRMPFVSEFLNFENCNVDEISCKAKKKRKRIIEEFTGKKELSHGLRHFGMLHLEADALPRVDLGTMYSGVECRVPLLDQSLIKKAFSELPDKNKELIRNLSKEYLPSVINNRKKCGFPHPVFFWMKYGELSKVALNQIINGPLKEYINTKEIIDCFESKQNLMDKSKESIVLYAKFKTIWYIFSVSLWCEKNSIRIV</sequence>
<dbReference type="PANTHER" id="PTHR43284:SF1">
    <property type="entry name" value="ASPARAGINE SYNTHETASE"/>
    <property type="match status" value="1"/>
</dbReference>
<feature type="binding site" evidence="10">
    <location>
        <position position="116"/>
    </location>
    <ligand>
        <name>L-glutamine</name>
        <dbReference type="ChEBI" id="CHEBI:58359"/>
    </ligand>
</feature>
<protein>
    <recommendedName>
        <fullName evidence="3">asparagine synthase (glutamine-hydrolyzing)</fullName>
        <ecNumber evidence="3">6.3.5.4</ecNumber>
    </recommendedName>
</protein>
<evidence type="ECO:0000256" key="9">
    <source>
        <dbReference type="PIRSR" id="PIRSR001589-1"/>
    </source>
</evidence>
<evidence type="ECO:0000256" key="8">
    <source>
        <dbReference type="ARBA" id="ARBA00048741"/>
    </source>
</evidence>
<evidence type="ECO:0000259" key="11">
    <source>
        <dbReference type="PROSITE" id="PS51278"/>
    </source>
</evidence>
<dbReference type="InterPro" id="IPR006426">
    <property type="entry name" value="Asn_synth_AEB"/>
</dbReference>
<dbReference type="Gene3D" id="3.40.50.620">
    <property type="entry name" value="HUPs"/>
    <property type="match status" value="1"/>
</dbReference>
<organism evidence="12 13">
    <name type="scientific">Lysinibacillus mangiferihumi</name>
    <dbReference type="NCBI Taxonomy" id="1130819"/>
    <lineage>
        <taxon>Bacteria</taxon>
        <taxon>Bacillati</taxon>
        <taxon>Bacillota</taxon>
        <taxon>Bacilli</taxon>
        <taxon>Bacillales</taxon>
        <taxon>Bacillaceae</taxon>
        <taxon>Lysinibacillus</taxon>
    </lineage>
</organism>
<comment type="caution">
    <text evidence="12">The sequence shown here is derived from an EMBL/GenBank/DDBJ whole genome shotgun (WGS) entry which is preliminary data.</text>
</comment>
<dbReference type="Gene3D" id="3.60.20.10">
    <property type="entry name" value="Glutamine Phosphoribosylpyrophosphate, subunit 1, domain 1"/>
    <property type="match status" value="1"/>
</dbReference>
<keyword evidence="6 9" id="KW-0061">Asparagine biosynthesis</keyword>
<evidence type="ECO:0000256" key="2">
    <source>
        <dbReference type="ARBA" id="ARBA00005752"/>
    </source>
</evidence>
<dbReference type="InterPro" id="IPR033738">
    <property type="entry name" value="AsnB_N"/>
</dbReference>
<dbReference type="Proteomes" id="UP000308744">
    <property type="component" value="Unassembled WGS sequence"/>
</dbReference>
<dbReference type="PROSITE" id="PS51278">
    <property type="entry name" value="GATASE_TYPE_2"/>
    <property type="match status" value="1"/>
</dbReference>
<evidence type="ECO:0000256" key="3">
    <source>
        <dbReference type="ARBA" id="ARBA00012737"/>
    </source>
</evidence>
<dbReference type="CDD" id="cd00712">
    <property type="entry name" value="AsnB"/>
    <property type="match status" value="1"/>
</dbReference>
<reference evidence="12 13" key="1">
    <citation type="submission" date="2019-04" db="EMBL/GenBank/DDBJ databases">
        <title>Lysinibacillus genome sequencing.</title>
        <authorList>
            <person name="Dunlap C."/>
        </authorList>
    </citation>
    <scope>NUCLEOTIDE SEQUENCE [LARGE SCALE GENOMIC DNA]</scope>
    <source>
        <strain evidence="12 13">CCTCC AB 2010389</strain>
    </source>
</reference>
<comment type="catalytic activity">
    <reaction evidence="8">
        <text>L-aspartate + L-glutamine + ATP + H2O = L-asparagine + L-glutamate + AMP + diphosphate + H(+)</text>
        <dbReference type="Rhea" id="RHEA:12228"/>
        <dbReference type="ChEBI" id="CHEBI:15377"/>
        <dbReference type="ChEBI" id="CHEBI:15378"/>
        <dbReference type="ChEBI" id="CHEBI:29985"/>
        <dbReference type="ChEBI" id="CHEBI:29991"/>
        <dbReference type="ChEBI" id="CHEBI:30616"/>
        <dbReference type="ChEBI" id="CHEBI:33019"/>
        <dbReference type="ChEBI" id="CHEBI:58048"/>
        <dbReference type="ChEBI" id="CHEBI:58359"/>
        <dbReference type="ChEBI" id="CHEBI:456215"/>
        <dbReference type="EC" id="6.3.5.4"/>
    </reaction>
</comment>
<dbReference type="SUPFAM" id="SSF52402">
    <property type="entry name" value="Adenine nucleotide alpha hydrolases-like"/>
    <property type="match status" value="1"/>
</dbReference>
<keyword evidence="12" id="KW-0436">Ligase</keyword>
<evidence type="ECO:0000256" key="6">
    <source>
        <dbReference type="ARBA" id="ARBA00022888"/>
    </source>
</evidence>
<keyword evidence="7 9" id="KW-0315">Glutamine amidotransferase</keyword>
<dbReference type="NCBIfam" id="TIGR01536">
    <property type="entry name" value="asn_synth_AEB"/>
    <property type="match status" value="1"/>
</dbReference>
<dbReference type="InterPro" id="IPR001962">
    <property type="entry name" value="Asn_synthase"/>
</dbReference>
<keyword evidence="9" id="KW-0028">Amino-acid biosynthesis</keyword>
<dbReference type="EMBL" id="SZPU01000145">
    <property type="protein sequence ID" value="TKI52991.1"/>
    <property type="molecule type" value="Genomic_DNA"/>
</dbReference>
<dbReference type="SUPFAM" id="SSF56235">
    <property type="entry name" value="N-terminal nucleophile aminohydrolases (Ntn hydrolases)"/>
    <property type="match status" value="1"/>
</dbReference>
<evidence type="ECO:0000313" key="12">
    <source>
        <dbReference type="EMBL" id="TKI52991.1"/>
    </source>
</evidence>
<dbReference type="PIRSF" id="PIRSF001589">
    <property type="entry name" value="Asn_synthetase_glu-h"/>
    <property type="match status" value="1"/>
</dbReference>
<dbReference type="InterPro" id="IPR017932">
    <property type="entry name" value="GATase_2_dom"/>
</dbReference>
<comment type="pathway">
    <text evidence="1">Amino-acid biosynthesis; L-asparagine biosynthesis; L-asparagine from L-aspartate (L-Gln route): step 1/1.</text>
</comment>
<feature type="active site" description="For GATase activity" evidence="9">
    <location>
        <position position="18"/>
    </location>
</feature>
<dbReference type="AlphaFoldDB" id="A0A4U2Y1Q7"/>
<evidence type="ECO:0000256" key="1">
    <source>
        <dbReference type="ARBA" id="ARBA00005187"/>
    </source>
</evidence>
<dbReference type="Pfam" id="PF00733">
    <property type="entry name" value="Asn_synthase"/>
    <property type="match status" value="1"/>
</dbReference>
<gene>
    <name evidence="12" type="primary">asnB</name>
    <name evidence="12" type="ORF">FC756_26220</name>
</gene>
<evidence type="ECO:0000313" key="13">
    <source>
        <dbReference type="Proteomes" id="UP000308744"/>
    </source>
</evidence>
<evidence type="ECO:0000256" key="4">
    <source>
        <dbReference type="ARBA" id="ARBA00022741"/>
    </source>
</evidence>
<evidence type="ECO:0000256" key="7">
    <source>
        <dbReference type="ARBA" id="ARBA00022962"/>
    </source>
</evidence>
<dbReference type="PANTHER" id="PTHR43284">
    <property type="entry name" value="ASPARAGINE SYNTHETASE (GLUTAMINE-HYDROLYZING)"/>
    <property type="match status" value="1"/>
</dbReference>
<name>A0A4U2Y1Q7_9BACI</name>
<dbReference type="GO" id="GO:0004066">
    <property type="term" value="F:asparagine synthase (glutamine-hydrolyzing) activity"/>
    <property type="evidence" value="ECO:0007669"/>
    <property type="project" value="UniProtKB-EC"/>
</dbReference>
<dbReference type="EC" id="6.3.5.4" evidence="3"/>
<dbReference type="CDD" id="cd01991">
    <property type="entry name" value="Asn_synthase_B_C"/>
    <property type="match status" value="1"/>
</dbReference>
<evidence type="ECO:0000256" key="10">
    <source>
        <dbReference type="PIRSR" id="PIRSR001589-2"/>
    </source>
</evidence>
<keyword evidence="5 10" id="KW-0067">ATP-binding</keyword>
<dbReference type="Pfam" id="PF13537">
    <property type="entry name" value="GATase_7"/>
    <property type="match status" value="1"/>
</dbReference>
<keyword evidence="4 10" id="KW-0547">Nucleotide-binding</keyword>
<keyword evidence="13" id="KW-1185">Reference proteome</keyword>
<dbReference type="InterPro" id="IPR051786">
    <property type="entry name" value="ASN_synthetase/amidase"/>
</dbReference>
<feature type="binding site" evidence="10">
    <location>
        <begin position="382"/>
        <end position="383"/>
    </location>
    <ligand>
        <name>ATP</name>
        <dbReference type="ChEBI" id="CHEBI:30616"/>
    </ligand>
</feature>
<dbReference type="GO" id="GO:0005524">
    <property type="term" value="F:ATP binding"/>
    <property type="evidence" value="ECO:0007669"/>
    <property type="project" value="UniProtKB-KW"/>
</dbReference>
<evidence type="ECO:0000256" key="5">
    <source>
        <dbReference type="ARBA" id="ARBA00022840"/>
    </source>
</evidence>